<dbReference type="Pfam" id="PF02954">
    <property type="entry name" value="HTH_8"/>
    <property type="match status" value="1"/>
</dbReference>
<dbReference type="InterPro" id="IPR058031">
    <property type="entry name" value="AAA_lid_NorR"/>
</dbReference>
<evidence type="ECO:0000259" key="10">
    <source>
        <dbReference type="PROSITE" id="PS50110"/>
    </source>
</evidence>
<dbReference type="Proteomes" id="UP001144372">
    <property type="component" value="Unassembled WGS sequence"/>
</dbReference>
<dbReference type="InterPro" id="IPR027417">
    <property type="entry name" value="P-loop_NTPase"/>
</dbReference>
<dbReference type="EMBL" id="BSDR01000001">
    <property type="protein sequence ID" value="GLI34975.1"/>
    <property type="molecule type" value="Genomic_DNA"/>
</dbReference>
<dbReference type="InterPro" id="IPR002078">
    <property type="entry name" value="Sigma_54_int"/>
</dbReference>
<dbReference type="InterPro" id="IPR002197">
    <property type="entry name" value="HTH_Fis"/>
</dbReference>
<dbReference type="CDD" id="cd00009">
    <property type="entry name" value="AAA"/>
    <property type="match status" value="1"/>
</dbReference>
<evidence type="ECO:0000313" key="11">
    <source>
        <dbReference type="EMBL" id="GLI34975.1"/>
    </source>
</evidence>
<dbReference type="InterPro" id="IPR009057">
    <property type="entry name" value="Homeodomain-like_sf"/>
</dbReference>
<dbReference type="RefSeq" id="WP_281794472.1">
    <property type="nucleotide sequence ID" value="NZ_BSDR01000001.1"/>
</dbReference>
<feature type="modified residue" description="4-aspartylphosphate" evidence="8">
    <location>
        <position position="53"/>
    </location>
</feature>
<dbReference type="GO" id="GO:0006355">
    <property type="term" value="P:regulation of DNA-templated transcription"/>
    <property type="evidence" value="ECO:0007669"/>
    <property type="project" value="InterPro"/>
</dbReference>
<dbReference type="PROSITE" id="PS50110">
    <property type="entry name" value="RESPONSE_REGULATORY"/>
    <property type="match status" value="1"/>
</dbReference>
<keyword evidence="6" id="KW-0238">DNA-binding</keyword>
<dbReference type="SUPFAM" id="SSF52172">
    <property type="entry name" value="CheY-like"/>
    <property type="match status" value="1"/>
</dbReference>
<reference evidence="11" key="1">
    <citation type="submission" date="2022-12" db="EMBL/GenBank/DDBJ databases">
        <title>Reference genome sequencing for broad-spectrum identification of bacterial and archaeal isolates by mass spectrometry.</title>
        <authorList>
            <person name="Sekiguchi Y."/>
            <person name="Tourlousse D.M."/>
        </authorList>
    </citation>
    <scope>NUCLEOTIDE SEQUENCE</scope>
    <source>
        <strain evidence="11">ASRB1</strain>
    </source>
</reference>
<dbReference type="InterPro" id="IPR025944">
    <property type="entry name" value="Sigma_54_int_dom_CS"/>
</dbReference>
<comment type="caution">
    <text evidence="11">The sequence shown here is derived from an EMBL/GenBank/DDBJ whole genome shotgun (WGS) entry which is preliminary data.</text>
</comment>
<feature type="domain" description="Response regulatory" evidence="10">
    <location>
        <begin position="4"/>
        <end position="118"/>
    </location>
</feature>
<dbReference type="AlphaFoldDB" id="A0A9W6FU81"/>
<dbReference type="GO" id="GO:0043565">
    <property type="term" value="F:sequence-specific DNA binding"/>
    <property type="evidence" value="ECO:0007669"/>
    <property type="project" value="InterPro"/>
</dbReference>
<sequence length="460" mass="52425">MKSKILIVDDEISILQSLRGILEDEGYRVSVATSGEESLETVRKDFPDLVLLDVWMPGMDGLTVLQELKHSFPQLPVIIISGHGNIETAVKATRMGAFDFVEKPLSLERMLVSIQNALEFERLAEENRIWRQKATGRNHITGKSPAIEKLRAEILKAAPTNATVLITGENGTGKELVARMIHARSLRNHRPMTEVNCAAIPEELIESELFGHERGAFTGAHERRRGKFDTANGGTLFLDEIGDMSLRTQAKILRIIQEQVFERIGGTRPVKVDVRLVAATNKDLRKEIEAGRFRQDLYYRLNVIPIHAPPLRERLEDISLLVEDFVDEMANESAMGRKQIASEVITLLQQYSWPGNVRELRNFIERLIIMTPGQVIRPKDMPQDFLAQLSKPLRQHDHFQYSTLKEARCSFEKEYLLRKLEEHAWNISSTAVQIGIERSHLYRKMKALGIRENNAARPMR</sequence>
<dbReference type="CDD" id="cd17550">
    <property type="entry name" value="REC_NtrX-like"/>
    <property type="match status" value="1"/>
</dbReference>
<dbReference type="Gene3D" id="3.40.50.2300">
    <property type="match status" value="1"/>
</dbReference>
<keyword evidence="7" id="KW-0804">Transcription</keyword>
<dbReference type="PANTHER" id="PTHR32071:SF17">
    <property type="entry name" value="TRANSCRIPTIONAL REGULATOR (NTRC FAMILY)"/>
    <property type="match status" value="1"/>
</dbReference>
<dbReference type="SUPFAM" id="SSF52540">
    <property type="entry name" value="P-loop containing nucleoside triphosphate hydrolases"/>
    <property type="match status" value="1"/>
</dbReference>
<evidence type="ECO:0000256" key="3">
    <source>
        <dbReference type="ARBA" id="ARBA00022840"/>
    </source>
</evidence>
<dbReference type="FunFam" id="3.40.50.300:FF:000006">
    <property type="entry name" value="DNA-binding transcriptional regulator NtrC"/>
    <property type="match status" value="1"/>
</dbReference>
<dbReference type="PROSITE" id="PS00688">
    <property type="entry name" value="SIGMA54_INTERACT_3"/>
    <property type="match status" value="1"/>
</dbReference>
<evidence type="ECO:0000256" key="4">
    <source>
        <dbReference type="ARBA" id="ARBA00023012"/>
    </source>
</evidence>
<proteinExistence type="predicted"/>
<keyword evidence="5" id="KW-0805">Transcription regulation</keyword>
<dbReference type="InterPro" id="IPR025943">
    <property type="entry name" value="Sigma_54_int_dom_ATP-bd_2"/>
</dbReference>
<keyword evidence="4" id="KW-0902">Two-component regulatory system</keyword>
<dbReference type="PROSITE" id="PS00676">
    <property type="entry name" value="SIGMA54_INTERACT_2"/>
    <property type="match status" value="1"/>
</dbReference>
<keyword evidence="3" id="KW-0067">ATP-binding</keyword>
<feature type="domain" description="Sigma-54 factor interaction" evidence="9">
    <location>
        <begin position="140"/>
        <end position="369"/>
    </location>
</feature>
<evidence type="ECO:0000256" key="2">
    <source>
        <dbReference type="ARBA" id="ARBA00022741"/>
    </source>
</evidence>
<dbReference type="SUPFAM" id="SSF46689">
    <property type="entry name" value="Homeodomain-like"/>
    <property type="match status" value="1"/>
</dbReference>
<accession>A0A9W6FU81</accession>
<dbReference type="Gene3D" id="1.10.10.60">
    <property type="entry name" value="Homeodomain-like"/>
    <property type="match status" value="1"/>
</dbReference>
<evidence type="ECO:0000259" key="9">
    <source>
        <dbReference type="PROSITE" id="PS50045"/>
    </source>
</evidence>
<dbReference type="SMART" id="SM00382">
    <property type="entry name" value="AAA"/>
    <property type="match status" value="1"/>
</dbReference>
<dbReference type="Gene3D" id="3.40.50.300">
    <property type="entry name" value="P-loop containing nucleotide triphosphate hydrolases"/>
    <property type="match status" value="1"/>
</dbReference>
<keyword evidence="1 8" id="KW-0597">Phosphoprotein</keyword>
<keyword evidence="12" id="KW-1185">Reference proteome</keyword>
<evidence type="ECO:0000256" key="8">
    <source>
        <dbReference type="PROSITE-ProRule" id="PRU00169"/>
    </source>
</evidence>
<dbReference type="Gene3D" id="1.10.8.60">
    <property type="match status" value="1"/>
</dbReference>
<dbReference type="SMART" id="SM00448">
    <property type="entry name" value="REC"/>
    <property type="match status" value="1"/>
</dbReference>
<evidence type="ECO:0000256" key="1">
    <source>
        <dbReference type="ARBA" id="ARBA00022553"/>
    </source>
</evidence>
<dbReference type="GO" id="GO:0005524">
    <property type="term" value="F:ATP binding"/>
    <property type="evidence" value="ECO:0007669"/>
    <property type="project" value="UniProtKB-KW"/>
</dbReference>
<keyword evidence="2" id="KW-0547">Nucleotide-binding</keyword>
<protein>
    <submittedName>
        <fullName evidence="11">Sigma-54-dependent Fis family transcriptional regulator</fullName>
    </submittedName>
</protein>
<organism evidence="11 12">
    <name type="scientific">Desulforhabdus amnigena</name>
    <dbReference type="NCBI Taxonomy" id="40218"/>
    <lineage>
        <taxon>Bacteria</taxon>
        <taxon>Pseudomonadati</taxon>
        <taxon>Thermodesulfobacteriota</taxon>
        <taxon>Syntrophobacteria</taxon>
        <taxon>Syntrophobacterales</taxon>
        <taxon>Syntrophobacteraceae</taxon>
        <taxon>Desulforhabdus</taxon>
    </lineage>
</organism>
<dbReference type="Pfam" id="PF00158">
    <property type="entry name" value="Sigma54_activat"/>
    <property type="match status" value="1"/>
</dbReference>
<evidence type="ECO:0000256" key="7">
    <source>
        <dbReference type="ARBA" id="ARBA00023163"/>
    </source>
</evidence>
<evidence type="ECO:0000256" key="5">
    <source>
        <dbReference type="ARBA" id="ARBA00023015"/>
    </source>
</evidence>
<dbReference type="InterPro" id="IPR003593">
    <property type="entry name" value="AAA+_ATPase"/>
</dbReference>
<dbReference type="InterPro" id="IPR011006">
    <property type="entry name" value="CheY-like_superfamily"/>
</dbReference>
<name>A0A9W6FU81_9BACT</name>
<dbReference type="GO" id="GO:0000160">
    <property type="term" value="P:phosphorelay signal transduction system"/>
    <property type="evidence" value="ECO:0007669"/>
    <property type="project" value="UniProtKB-KW"/>
</dbReference>
<dbReference type="Pfam" id="PF00072">
    <property type="entry name" value="Response_reg"/>
    <property type="match status" value="1"/>
</dbReference>
<dbReference type="FunFam" id="3.40.50.2300:FF:000018">
    <property type="entry name" value="DNA-binding transcriptional regulator NtrC"/>
    <property type="match status" value="1"/>
</dbReference>
<evidence type="ECO:0000313" key="12">
    <source>
        <dbReference type="Proteomes" id="UP001144372"/>
    </source>
</evidence>
<dbReference type="Pfam" id="PF25601">
    <property type="entry name" value="AAA_lid_14"/>
    <property type="match status" value="1"/>
</dbReference>
<dbReference type="InterPro" id="IPR001789">
    <property type="entry name" value="Sig_transdc_resp-reg_receiver"/>
</dbReference>
<dbReference type="PANTHER" id="PTHR32071">
    <property type="entry name" value="TRANSCRIPTIONAL REGULATORY PROTEIN"/>
    <property type="match status" value="1"/>
</dbReference>
<gene>
    <name evidence="11" type="ORF">DAMNIGENAA_24080</name>
</gene>
<evidence type="ECO:0000256" key="6">
    <source>
        <dbReference type="ARBA" id="ARBA00023125"/>
    </source>
</evidence>
<dbReference type="PROSITE" id="PS50045">
    <property type="entry name" value="SIGMA54_INTERACT_4"/>
    <property type="match status" value="1"/>
</dbReference>